<dbReference type="OMA" id="RPDEVMF"/>
<gene>
    <name evidence="4" type="ORF">CAPTEDRAFT_220895</name>
</gene>
<evidence type="ECO:0000313" key="4">
    <source>
        <dbReference type="EMBL" id="ELU14240.1"/>
    </source>
</evidence>
<dbReference type="AlphaFoldDB" id="R7VF01"/>
<dbReference type="PANTHER" id="PTHR11783">
    <property type="entry name" value="SULFOTRANSFERASE SULT"/>
    <property type="match status" value="1"/>
</dbReference>
<reference evidence="6" key="1">
    <citation type="submission" date="2012-12" db="EMBL/GenBank/DDBJ databases">
        <authorList>
            <person name="Hellsten U."/>
            <person name="Grimwood J."/>
            <person name="Chapman J.A."/>
            <person name="Shapiro H."/>
            <person name="Aerts A."/>
            <person name="Otillar R.P."/>
            <person name="Terry A.Y."/>
            <person name="Boore J.L."/>
            <person name="Simakov O."/>
            <person name="Marletaz F."/>
            <person name="Cho S.-J."/>
            <person name="Edsinger-Gonzales E."/>
            <person name="Havlak P."/>
            <person name="Kuo D.-H."/>
            <person name="Larsson T."/>
            <person name="Lv J."/>
            <person name="Arendt D."/>
            <person name="Savage R."/>
            <person name="Osoegawa K."/>
            <person name="de Jong P."/>
            <person name="Lindberg D.R."/>
            <person name="Seaver E.C."/>
            <person name="Weisblat D.A."/>
            <person name="Putnam N.H."/>
            <person name="Grigoriev I.V."/>
            <person name="Rokhsar D.S."/>
        </authorList>
    </citation>
    <scope>NUCLEOTIDE SEQUENCE</scope>
    <source>
        <strain evidence="6">I ESC-2004</strain>
    </source>
</reference>
<dbReference type="Pfam" id="PF00685">
    <property type="entry name" value="Sulfotransfer_1"/>
    <property type="match status" value="1"/>
</dbReference>
<dbReference type="HOGENOM" id="CLU_027239_1_2_1"/>
<dbReference type="InterPro" id="IPR000863">
    <property type="entry name" value="Sulfotransferase_dom"/>
</dbReference>
<reference evidence="5" key="3">
    <citation type="submission" date="2015-06" db="UniProtKB">
        <authorList>
            <consortium name="EnsemblMetazoa"/>
        </authorList>
    </citation>
    <scope>IDENTIFICATION</scope>
</reference>
<feature type="domain" description="Sulfotransferase" evidence="3">
    <location>
        <begin position="42"/>
        <end position="268"/>
    </location>
</feature>
<protein>
    <recommendedName>
        <fullName evidence="3">Sulfotransferase domain-containing protein</fullName>
    </recommendedName>
</protein>
<organism evidence="4">
    <name type="scientific">Capitella teleta</name>
    <name type="common">Polychaete worm</name>
    <dbReference type="NCBI Taxonomy" id="283909"/>
    <lineage>
        <taxon>Eukaryota</taxon>
        <taxon>Metazoa</taxon>
        <taxon>Spiralia</taxon>
        <taxon>Lophotrochozoa</taxon>
        <taxon>Annelida</taxon>
        <taxon>Polychaeta</taxon>
        <taxon>Sedentaria</taxon>
        <taxon>Scolecida</taxon>
        <taxon>Capitellidae</taxon>
        <taxon>Capitella</taxon>
    </lineage>
</organism>
<dbReference type="EMBL" id="KB294684">
    <property type="protein sequence ID" value="ELU14240.1"/>
    <property type="molecule type" value="Genomic_DNA"/>
</dbReference>
<dbReference type="Gene3D" id="3.40.50.300">
    <property type="entry name" value="P-loop containing nucleotide triphosphate hydrolases"/>
    <property type="match status" value="1"/>
</dbReference>
<keyword evidence="6" id="KW-1185">Reference proteome</keyword>
<dbReference type="EMBL" id="AMQN01004934">
    <property type="status" value="NOT_ANNOTATED_CDS"/>
    <property type="molecule type" value="Genomic_DNA"/>
</dbReference>
<sequence length="276" mass="31528">MAAFDPLSYKVPGEYQYEGITFSIAFPDISYDMLDGWQVKESDVVVTTFPKSGTWWISEIVAQVLDQRGGPSVPYIEMGFPGVPTGIKTLDTMKDPRLLKSHLSYKFFERKVEIDNLKVVVVLRDPRDVLVSYYHMYQSEQLGGFPGSFSDFFQLVKAKKLLCGCPLDWAASWWQKKDLPNVLLVTYEDMKADCGQVVRSIASFLGRSLSDKRVDAIVEHCSFGEMKKRKPIFVPDGFYRKGLVGDWNNHFSVEEAKYAKELIRQKFGPVGLRLYE</sequence>
<evidence type="ECO:0000313" key="6">
    <source>
        <dbReference type="Proteomes" id="UP000014760"/>
    </source>
</evidence>
<evidence type="ECO:0000256" key="2">
    <source>
        <dbReference type="ARBA" id="ARBA00022679"/>
    </source>
</evidence>
<proteinExistence type="inferred from homology"/>
<keyword evidence="2" id="KW-0808">Transferase</keyword>
<dbReference type="InterPro" id="IPR027417">
    <property type="entry name" value="P-loop_NTPase"/>
</dbReference>
<evidence type="ECO:0000313" key="5">
    <source>
        <dbReference type="EnsemblMetazoa" id="CapteP220895"/>
    </source>
</evidence>
<dbReference type="EnsemblMetazoa" id="CapteT220895">
    <property type="protein sequence ID" value="CapteP220895"/>
    <property type="gene ID" value="CapteG220895"/>
</dbReference>
<accession>R7VF01</accession>
<evidence type="ECO:0000259" key="3">
    <source>
        <dbReference type="Pfam" id="PF00685"/>
    </source>
</evidence>
<reference evidence="4 6" key="2">
    <citation type="journal article" date="2013" name="Nature">
        <title>Insights into bilaterian evolution from three spiralian genomes.</title>
        <authorList>
            <person name="Simakov O."/>
            <person name="Marletaz F."/>
            <person name="Cho S.J."/>
            <person name="Edsinger-Gonzales E."/>
            <person name="Havlak P."/>
            <person name="Hellsten U."/>
            <person name="Kuo D.H."/>
            <person name="Larsson T."/>
            <person name="Lv J."/>
            <person name="Arendt D."/>
            <person name="Savage R."/>
            <person name="Osoegawa K."/>
            <person name="de Jong P."/>
            <person name="Grimwood J."/>
            <person name="Chapman J.A."/>
            <person name="Shapiro H."/>
            <person name="Aerts A."/>
            <person name="Otillar R.P."/>
            <person name="Terry A.Y."/>
            <person name="Boore J.L."/>
            <person name="Grigoriev I.V."/>
            <person name="Lindberg D.R."/>
            <person name="Seaver E.C."/>
            <person name="Weisblat D.A."/>
            <person name="Putnam N.H."/>
            <person name="Rokhsar D.S."/>
        </authorList>
    </citation>
    <scope>NUCLEOTIDE SEQUENCE</scope>
    <source>
        <strain evidence="4 6">I ESC-2004</strain>
    </source>
</reference>
<name>R7VF01_CAPTE</name>
<evidence type="ECO:0000256" key="1">
    <source>
        <dbReference type="ARBA" id="ARBA00005771"/>
    </source>
</evidence>
<dbReference type="Proteomes" id="UP000014760">
    <property type="component" value="Unassembled WGS sequence"/>
</dbReference>
<dbReference type="SUPFAM" id="SSF52540">
    <property type="entry name" value="P-loop containing nucleoside triphosphate hydrolases"/>
    <property type="match status" value="1"/>
</dbReference>
<dbReference type="GO" id="GO:0008146">
    <property type="term" value="F:sulfotransferase activity"/>
    <property type="evidence" value="ECO:0007669"/>
    <property type="project" value="InterPro"/>
</dbReference>
<comment type="similarity">
    <text evidence="1">Belongs to the sulfotransferase 1 family.</text>
</comment>
<dbReference type="OrthoDB" id="205623at2759"/>